<dbReference type="PANTHER" id="PTHR33463:SF221">
    <property type="entry name" value="LEUCINE-RICH REPEAT DOMAIN, L DOMAIN-CONTAINING PROTEIN"/>
    <property type="match status" value="1"/>
</dbReference>
<evidence type="ECO:0000313" key="3">
    <source>
        <dbReference type="EMBL" id="RQO93486.1"/>
    </source>
</evidence>
<dbReference type="AlphaFoldDB" id="A0A3N7F9Z5"/>
<evidence type="ECO:0000256" key="1">
    <source>
        <dbReference type="ARBA" id="ARBA00022821"/>
    </source>
</evidence>
<protein>
    <recommendedName>
        <fullName evidence="2">Disease resistance protein At4g27190-like leucine-rich repeats domain-containing protein</fullName>
    </recommendedName>
</protein>
<feature type="domain" description="Disease resistance protein At4g27190-like leucine-rich repeats" evidence="2">
    <location>
        <begin position="49"/>
        <end position="112"/>
    </location>
</feature>
<proteinExistence type="predicted"/>
<dbReference type="PANTHER" id="PTHR33463">
    <property type="entry name" value="NB-ARC DOMAIN-CONTAINING PROTEIN-RELATED"/>
    <property type="match status" value="1"/>
</dbReference>
<keyword evidence="1" id="KW-0611">Plant defense</keyword>
<reference evidence="3" key="2">
    <citation type="submission" date="2017-07" db="EMBL/GenBank/DDBJ databases">
        <title>WGS assembly of Populus trichocarpa.</title>
        <authorList>
            <person name="Tuskan G."/>
            <person name="Difazio S."/>
            <person name="Jansson S."/>
            <person name="Bohlmann J."/>
            <person name="Grigoriev I."/>
            <person name="Hellsten U."/>
            <person name="Putnam N."/>
            <person name="Ralph S."/>
            <person name="Rombauts S."/>
            <person name="Salamov A."/>
            <person name="Schein J."/>
            <person name="Sterck L."/>
            <person name="Aerts A."/>
            <person name="Bhalerao R."/>
            <person name="Bhalerao R."/>
            <person name="Blaudez D."/>
            <person name="Boerjan W."/>
            <person name="Brun A."/>
            <person name="Brunner A."/>
            <person name="Busov V."/>
            <person name="Campbell M."/>
            <person name="Carlson J."/>
            <person name="Chalot M."/>
            <person name="Chapman J."/>
            <person name="Chen G."/>
            <person name="Cooper D."/>
            <person name="Coutinho P."/>
            <person name="Couturier J."/>
            <person name="Covert S."/>
            <person name="Cronk Q."/>
            <person name="Cunningham R."/>
            <person name="Davis J."/>
            <person name="Degroeve S."/>
            <person name="Dejardin A."/>
            <person name="Depamphilis C."/>
            <person name="Detter J."/>
            <person name="Dirks B."/>
            <person name="Dubchak I."/>
            <person name="Duplessis S."/>
            <person name="Ehlting J."/>
            <person name="Ellis B."/>
            <person name="Gendler K."/>
            <person name="Goodstein D."/>
            <person name="Gribskov M."/>
            <person name="Grimwood J."/>
            <person name="Groover A."/>
            <person name="Gunter L."/>
            <person name="Hamberger B."/>
            <person name="Heinze B."/>
            <person name="Helariutta Y."/>
            <person name="Henrissat B."/>
            <person name="Holligan D."/>
            <person name="Holt R."/>
            <person name="Huang W."/>
            <person name="Islam-Faridi N."/>
            <person name="Jones S."/>
            <person name="Jones-Rhoades M."/>
            <person name="Jorgensen R."/>
            <person name="Joshi C."/>
            <person name="Kangasjarvi J."/>
            <person name="Karlsson J."/>
            <person name="Kelleher C."/>
            <person name="Kirkpatrick R."/>
            <person name="Kirst M."/>
            <person name="Kohler A."/>
            <person name="Kalluri U."/>
            <person name="Larimer F."/>
            <person name="Leebens-Mack J."/>
            <person name="Leple J."/>
            <person name="Locascio P."/>
            <person name="Lou Y."/>
            <person name="Lucas S."/>
            <person name="Martin F."/>
            <person name="Montanini B."/>
            <person name="Napoli C."/>
            <person name="Nelson D."/>
            <person name="Nelson C."/>
            <person name="Nieminen K."/>
            <person name="Nilsson O."/>
            <person name="Pereda V."/>
            <person name="Peter G."/>
            <person name="Philippe R."/>
            <person name="Pilate G."/>
            <person name="Poliakov A."/>
            <person name="Razumovskaya J."/>
            <person name="Richardson P."/>
            <person name="Rinaldi C."/>
            <person name="Ritland K."/>
            <person name="Rouze P."/>
            <person name="Ryaboy D."/>
            <person name="Schmutz J."/>
            <person name="Schrader J."/>
            <person name="Segerman B."/>
            <person name="Shin H."/>
            <person name="Siddiqui A."/>
            <person name="Sterky F."/>
            <person name="Terry A."/>
            <person name="Tsai C."/>
            <person name="Uberbacher E."/>
            <person name="Unneberg P."/>
            <person name="Vahala J."/>
            <person name="Wall K."/>
            <person name="Wessler S."/>
            <person name="Yang G."/>
            <person name="Yin T."/>
            <person name="Douglas C."/>
            <person name="Marra M."/>
            <person name="Sandberg G."/>
            <person name="Van De Peer Y."/>
            <person name="Rokhsar D."/>
        </authorList>
    </citation>
    <scope>NUCLEOTIDE SEQUENCE</scope>
    <source>
        <strain evidence="3">Nisqually-1</strain>
    </source>
</reference>
<feature type="domain" description="Disease resistance protein At4g27190-like leucine-rich repeats" evidence="2">
    <location>
        <begin position="128"/>
        <end position="246"/>
    </location>
</feature>
<organism evidence="3">
    <name type="scientific">Populus trichocarpa</name>
    <name type="common">Western balsam poplar</name>
    <name type="synonym">Populus balsamifera subsp. trichocarpa</name>
    <dbReference type="NCBI Taxonomy" id="3694"/>
    <lineage>
        <taxon>Eukaryota</taxon>
        <taxon>Viridiplantae</taxon>
        <taxon>Streptophyta</taxon>
        <taxon>Embryophyta</taxon>
        <taxon>Tracheophyta</taxon>
        <taxon>Spermatophyta</taxon>
        <taxon>Magnoliopsida</taxon>
        <taxon>eudicotyledons</taxon>
        <taxon>Gunneridae</taxon>
        <taxon>Pentapetalae</taxon>
        <taxon>rosids</taxon>
        <taxon>fabids</taxon>
        <taxon>Malpighiales</taxon>
        <taxon>Salicaceae</taxon>
        <taxon>Saliceae</taxon>
        <taxon>Populus</taxon>
    </lineage>
</organism>
<sequence>MPYCPVCLYPSVIRIWLKYWDKYSLNVHRNYFELCLTNWCPCFLLMQGLTSLETLKLKSLPDTSMRSIWKSLVLSNLTTLEVNECKRITHVFTYSMIAGLVHLKVLKIWLCEKLEQIIAKDDDERDQILSVSHLQSLCFPSLCKIEVRECRKLKNLFPIAMASGLPKLKILRVTKASRLLGVFGQDDINALPVDVEEMVLPNLRELSLEQLPSIISFILGYYDFLFPRLKKLKVSECPKLTTNFDTTPNGSMSARYKISQVAEDSSDDCSVPTNTYIMWTRDDGWEE</sequence>
<gene>
    <name evidence="3" type="ORF">POPTR_T066100</name>
</gene>
<name>A0A3N7F9Z5_POPTR</name>
<evidence type="ECO:0000259" key="2">
    <source>
        <dbReference type="Pfam" id="PF23247"/>
    </source>
</evidence>
<dbReference type="InParanoid" id="A0A3N7F9Z5"/>
<dbReference type="InterPro" id="IPR050905">
    <property type="entry name" value="Plant_NBS-LRR"/>
</dbReference>
<dbReference type="SUPFAM" id="SSF52047">
    <property type="entry name" value="RNI-like"/>
    <property type="match status" value="1"/>
</dbReference>
<reference evidence="3" key="1">
    <citation type="journal article" date="2006" name="Science">
        <title>The genome of black cottonwood, Populus trichocarpa (Torr. &amp; Gray).</title>
        <authorList>
            <person name="Tuskan G.A."/>
            <person name="Difazio S."/>
            <person name="Jansson S."/>
            <person name="Bohlmann J."/>
            <person name="Grigoriev I."/>
            <person name="Hellsten U."/>
            <person name="Putnam N."/>
            <person name="Ralph S."/>
            <person name="Rombauts S."/>
            <person name="Salamov A."/>
            <person name="Schein J."/>
            <person name="Sterck L."/>
            <person name="Aerts A."/>
            <person name="Bhalerao R.R."/>
            <person name="Bhalerao R.P."/>
            <person name="Blaudez D."/>
            <person name="Boerjan W."/>
            <person name="Brun A."/>
            <person name="Brunner A."/>
            <person name="Busov V."/>
            <person name="Campbell M."/>
            <person name="Carlson J."/>
            <person name="Chalot M."/>
            <person name="Chapman J."/>
            <person name="Chen G.L."/>
            <person name="Cooper D."/>
            <person name="Coutinho P.M."/>
            <person name="Couturier J."/>
            <person name="Covert S."/>
            <person name="Cronk Q."/>
            <person name="Cunningham R."/>
            <person name="Davis J."/>
            <person name="Degroeve S."/>
            <person name="Dejardin A."/>
            <person name="Depamphilis C."/>
            <person name="Detter J."/>
            <person name="Dirks B."/>
            <person name="Dubchak I."/>
            <person name="Duplessis S."/>
            <person name="Ehlting J."/>
            <person name="Ellis B."/>
            <person name="Gendler K."/>
            <person name="Goodstein D."/>
            <person name="Gribskov M."/>
            <person name="Grimwood J."/>
            <person name="Groover A."/>
            <person name="Gunter L."/>
            <person name="Hamberger B."/>
            <person name="Heinze B."/>
            <person name="Helariutta Y."/>
            <person name="Henrissat B."/>
            <person name="Holligan D."/>
            <person name="Holt R."/>
            <person name="Huang W."/>
            <person name="Islam-Faridi N."/>
            <person name="Jones S."/>
            <person name="Jones-Rhoades M."/>
            <person name="Jorgensen R."/>
            <person name="Joshi C."/>
            <person name="Kangasjarvi J."/>
            <person name="Karlsson J."/>
            <person name="Kelleher C."/>
            <person name="Kirkpatrick R."/>
            <person name="Kirst M."/>
            <person name="Kohler A."/>
            <person name="Kalluri U."/>
            <person name="Larimer F."/>
            <person name="Leebens-Mack J."/>
            <person name="Leple J.C."/>
            <person name="Locascio P."/>
            <person name="Lou Y."/>
            <person name="Lucas S."/>
            <person name="Martin F."/>
            <person name="Montanini B."/>
            <person name="Napoli C."/>
            <person name="Nelson D.R."/>
            <person name="Nelson C."/>
            <person name="Nieminen K."/>
            <person name="Nilsson O."/>
            <person name="Pereda V."/>
            <person name="Peter G."/>
            <person name="Philippe R."/>
            <person name="Pilate G."/>
            <person name="Poliakov A."/>
            <person name="Razumovskaya J."/>
            <person name="Richardson P."/>
            <person name="Rinaldi C."/>
            <person name="Ritland K."/>
            <person name="Rouze P."/>
            <person name="Ryaboy D."/>
            <person name="Schmutz J."/>
            <person name="Schrader J."/>
            <person name="Segerman B."/>
            <person name="Shin H."/>
            <person name="Siddiqui A."/>
            <person name="Sterky F."/>
            <person name="Terry A."/>
            <person name="Tsai C.J."/>
            <person name="Uberbacher E."/>
            <person name="Unneberg P."/>
            <person name="Vahala J."/>
            <person name="Wall K."/>
            <person name="Wessler S."/>
            <person name="Yang G."/>
            <person name="Yin T."/>
            <person name="Douglas C."/>
            <person name="Marra M."/>
            <person name="Sandberg G."/>
            <person name="Van de Peer Y."/>
            <person name="Rokhsar D."/>
        </authorList>
    </citation>
    <scope>NUCLEOTIDE SEQUENCE [LARGE SCALE GENOMIC DNA]</scope>
    <source>
        <strain evidence="3">Nisqually-1</strain>
    </source>
</reference>
<dbReference type="EMBL" id="KZ623376">
    <property type="protein sequence ID" value="RQO93486.1"/>
    <property type="molecule type" value="Genomic_DNA"/>
</dbReference>
<dbReference type="Gene3D" id="3.80.10.10">
    <property type="entry name" value="Ribonuclease Inhibitor"/>
    <property type="match status" value="1"/>
</dbReference>
<dbReference type="InterPro" id="IPR032675">
    <property type="entry name" value="LRR_dom_sf"/>
</dbReference>
<accession>A0A3N7F9Z5</accession>
<dbReference type="InterPro" id="IPR057135">
    <property type="entry name" value="At4g27190-like_LRR"/>
</dbReference>
<dbReference type="Pfam" id="PF23247">
    <property type="entry name" value="LRR_RPS2"/>
    <property type="match status" value="2"/>
</dbReference>